<dbReference type="EMBL" id="LR796165">
    <property type="protein sequence ID" value="CAB4122528.1"/>
    <property type="molecule type" value="Genomic_DNA"/>
</dbReference>
<accession>A0A6J5KK11</accession>
<evidence type="ECO:0000259" key="2">
    <source>
        <dbReference type="SMART" id="SM00496"/>
    </source>
</evidence>
<feature type="compositionally biased region" description="Polar residues" evidence="1">
    <location>
        <begin position="65"/>
        <end position="77"/>
    </location>
</feature>
<protein>
    <submittedName>
        <fullName evidence="3">GrpIintron_endo, group I intron endonuclease</fullName>
    </submittedName>
</protein>
<dbReference type="InterPro" id="IPR006350">
    <property type="entry name" value="Intron_endoG1"/>
</dbReference>
<dbReference type="GO" id="GO:0004519">
    <property type="term" value="F:endonuclease activity"/>
    <property type="evidence" value="ECO:0007669"/>
    <property type="project" value="UniProtKB-KW"/>
</dbReference>
<dbReference type="InterPro" id="IPR035901">
    <property type="entry name" value="GIY-YIG_endonuc_sf"/>
</dbReference>
<dbReference type="Gene3D" id="3.40.1440.10">
    <property type="entry name" value="GIY-YIG endonuclease"/>
    <property type="match status" value="1"/>
</dbReference>
<feature type="region of interest" description="Disordered" evidence="1">
    <location>
        <begin position="65"/>
        <end position="95"/>
    </location>
</feature>
<dbReference type="SMART" id="SM00496">
    <property type="entry name" value="IENR2"/>
    <property type="match status" value="3"/>
</dbReference>
<evidence type="ECO:0000313" key="3">
    <source>
        <dbReference type="EMBL" id="CAB4122528.1"/>
    </source>
</evidence>
<feature type="domain" description="Nuclease associated modular" evidence="2">
    <location>
        <begin position="91"/>
        <end position="107"/>
    </location>
</feature>
<dbReference type="NCBIfam" id="TIGR01453">
    <property type="entry name" value="grpIintron_endo"/>
    <property type="match status" value="1"/>
</dbReference>
<proteinExistence type="predicted"/>
<keyword evidence="3" id="KW-0540">Nuclease</keyword>
<dbReference type="InterPro" id="IPR003611">
    <property type="entry name" value="NUMOD3"/>
</dbReference>
<reference evidence="3" key="1">
    <citation type="submission" date="2020-04" db="EMBL/GenBank/DDBJ databases">
        <authorList>
            <person name="Chiriac C."/>
            <person name="Salcher M."/>
            <person name="Ghai R."/>
            <person name="Kavagutti S V."/>
        </authorList>
    </citation>
    <scope>NUCLEOTIDE SEQUENCE</scope>
</reference>
<name>A0A6J5KK11_9CAUD</name>
<organism evidence="3">
    <name type="scientific">uncultured Caudovirales phage</name>
    <dbReference type="NCBI Taxonomy" id="2100421"/>
    <lineage>
        <taxon>Viruses</taxon>
        <taxon>Duplodnaviria</taxon>
        <taxon>Heunggongvirae</taxon>
        <taxon>Uroviricota</taxon>
        <taxon>Caudoviricetes</taxon>
        <taxon>Peduoviridae</taxon>
        <taxon>Maltschvirus</taxon>
        <taxon>Maltschvirus maltsch</taxon>
    </lineage>
</organism>
<feature type="domain" description="Nuclease associated modular" evidence="2">
    <location>
        <begin position="74"/>
        <end position="90"/>
    </location>
</feature>
<feature type="domain" description="Nuclease associated modular" evidence="2">
    <location>
        <begin position="108"/>
        <end position="124"/>
    </location>
</feature>
<gene>
    <name evidence="3" type="ORF">UFOVP28_10</name>
</gene>
<keyword evidence="3" id="KW-0255">Endonuclease</keyword>
<dbReference type="Pfam" id="PF07460">
    <property type="entry name" value="NUMOD3"/>
    <property type="match status" value="1"/>
</dbReference>
<sequence length="187" mass="22002">MRPILVRIGQHLRVSKTSENPLYRAIRRDGWCCFEWEVIEECDLSIIDEREIYWINKHDSMSPNGYNLQSGGRTNKVVSEETRQKMSKTRKGRKLSEAHARAISESLKGRTHTAEARRKWGEAQSCDKGGHNTKLNWETVREIRRLRASGATYKELIDKFNICSVWVWKIVKNKVWKEWENGRVLDE</sequence>
<evidence type="ECO:0000256" key="1">
    <source>
        <dbReference type="SAM" id="MobiDB-lite"/>
    </source>
</evidence>
<keyword evidence="3" id="KW-0378">Hydrolase</keyword>
<dbReference type="GO" id="GO:0003677">
    <property type="term" value="F:DNA binding"/>
    <property type="evidence" value="ECO:0007669"/>
    <property type="project" value="InterPro"/>
</dbReference>